<protein>
    <recommendedName>
        <fullName evidence="1">Transposase IS204/IS1001/IS1096/IS1165 DDE domain-containing protein</fullName>
    </recommendedName>
</protein>
<evidence type="ECO:0000313" key="2">
    <source>
        <dbReference type="EMBL" id="HFC91726.1"/>
    </source>
</evidence>
<dbReference type="EMBL" id="DRMS01000115">
    <property type="protein sequence ID" value="HFC91726.1"/>
    <property type="molecule type" value="Genomic_DNA"/>
</dbReference>
<dbReference type="Proteomes" id="UP000885750">
    <property type="component" value="Unassembled WGS sequence"/>
</dbReference>
<name>A0A7V2SYD0_LEUMU</name>
<organism evidence="2">
    <name type="scientific">Leucothrix mucor</name>
    <dbReference type="NCBI Taxonomy" id="45248"/>
    <lineage>
        <taxon>Bacteria</taxon>
        <taxon>Pseudomonadati</taxon>
        <taxon>Pseudomonadota</taxon>
        <taxon>Gammaproteobacteria</taxon>
        <taxon>Thiotrichales</taxon>
        <taxon>Thiotrichaceae</taxon>
        <taxon>Leucothrix</taxon>
    </lineage>
</organism>
<gene>
    <name evidence="2" type="ORF">ENJ51_02815</name>
</gene>
<sequence>MARSKGKLAIIATSIDVHECDCYKTFIQTLKKWIIKIANYFIERENRGFIAGFNNRIKVLKRRCYGLVDRKYLYQCISPDLKNQTILLLNNKLLATEDKKKSFFHSPLIKTTKL</sequence>
<comment type="caution">
    <text evidence="2">The sequence shown here is derived from an EMBL/GenBank/DDBJ whole genome shotgun (WGS) entry which is preliminary data.</text>
</comment>
<accession>A0A7V2SYD0</accession>
<proteinExistence type="predicted"/>
<feature type="domain" description="Transposase IS204/IS1001/IS1096/IS1165 DDE" evidence="1">
    <location>
        <begin position="16"/>
        <end position="73"/>
    </location>
</feature>
<dbReference type="AlphaFoldDB" id="A0A7V2SYD0"/>
<dbReference type="InterPro" id="IPR002560">
    <property type="entry name" value="Transposase_DDE"/>
</dbReference>
<dbReference type="Pfam" id="PF01610">
    <property type="entry name" value="DDE_Tnp_ISL3"/>
    <property type="match status" value="1"/>
</dbReference>
<evidence type="ECO:0000259" key="1">
    <source>
        <dbReference type="Pfam" id="PF01610"/>
    </source>
</evidence>
<reference evidence="2" key="1">
    <citation type="journal article" date="2020" name="mSystems">
        <title>Genome- and Community-Level Interaction Insights into Carbon Utilization and Element Cycling Functions of Hydrothermarchaeota in Hydrothermal Sediment.</title>
        <authorList>
            <person name="Zhou Z."/>
            <person name="Liu Y."/>
            <person name="Xu W."/>
            <person name="Pan J."/>
            <person name="Luo Z.H."/>
            <person name="Li M."/>
        </authorList>
    </citation>
    <scope>NUCLEOTIDE SEQUENCE [LARGE SCALE GENOMIC DNA]</scope>
    <source>
        <strain evidence="2">HyVt-493</strain>
    </source>
</reference>